<dbReference type="Proteomes" id="UP000241190">
    <property type="component" value="Unassembled WGS sequence"/>
</dbReference>
<comment type="caution">
    <text evidence="2">The sequence shown here is derived from an EMBL/GenBank/DDBJ whole genome shotgun (WGS) entry which is preliminary data.</text>
</comment>
<evidence type="ECO:0000313" key="3">
    <source>
        <dbReference type="Proteomes" id="UP000241190"/>
    </source>
</evidence>
<evidence type="ECO:0000256" key="1">
    <source>
        <dbReference type="SAM" id="Phobius"/>
    </source>
</evidence>
<feature type="transmembrane region" description="Helical" evidence="1">
    <location>
        <begin position="30"/>
        <end position="51"/>
    </location>
</feature>
<dbReference type="RefSeq" id="WP_146152635.1">
    <property type="nucleotide sequence ID" value="NZ_PYOP01000132.1"/>
</dbReference>
<accession>A0ABX5GLF6</accession>
<keyword evidence="1" id="KW-0472">Membrane</keyword>
<protein>
    <submittedName>
        <fullName evidence="2">Uncharacterized protein</fullName>
    </submittedName>
</protein>
<gene>
    <name evidence="2" type="ORF">C9J52_21075</name>
</gene>
<sequence>MVMNVYVFSGGYTADKVFNALATFFHGQSWGHLLSIIGMIALLMTAARFFLTRDHNGIAAWFAVNLIIPAF</sequence>
<keyword evidence="3" id="KW-1185">Reference proteome</keyword>
<keyword evidence="1" id="KW-1133">Transmembrane helix</keyword>
<dbReference type="EMBL" id="PYOP01000132">
    <property type="protein sequence ID" value="PSW87717.1"/>
    <property type="molecule type" value="Genomic_DNA"/>
</dbReference>
<organism evidence="2 3">
    <name type="scientific">Photobacterium iliopiscarium</name>
    <dbReference type="NCBI Taxonomy" id="56192"/>
    <lineage>
        <taxon>Bacteria</taxon>
        <taxon>Pseudomonadati</taxon>
        <taxon>Pseudomonadota</taxon>
        <taxon>Gammaproteobacteria</taxon>
        <taxon>Vibrionales</taxon>
        <taxon>Vibrionaceae</taxon>
        <taxon>Photobacterium</taxon>
    </lineage>
</organism>
<evidence type="ECO:0000313" key="2">
    <source>
        <dbReference type="EMBL" id="PSW87717.1"/>
    </source>
</evidence>
<proteinExistence type="predicted"/>
<feature type="non-terminal residue" evidence="2">
    <location>
        <position position="71"/>
    </location>
</feature>
<keyword evidence="1" id="KW-0812">Transmembrane</keyword>
<name>A0ABX5GLF6_9GAMM</name>
<reference evidence="2 3" key="1">
    <citation type="submission" date="2018-03" db="EMBL/GenBank/DDBJ databases">
        <title>Whole genome sequencing of Histamine producing bacteria.</title>
        <authorList>
            <person name="Butler K."/>
        </authorList>
    </citation>
    <scope>NUCLEOTIDE SEQUENCE [LARGE SCALE GENOMIC DNA]</scope>
    <source>
        <strain evidence="2 3">ATCC 51761</strain>
    </source>
</reference>